<feature type="transmembrane region" description="Helical" evidence="6">
    <location>
        <begin position="193"/>
        <end position="210"/>
    </location>
</feature>
<dbReference type="EMBL" id="CP017448">
    <property type="protein sequence ID" value="AOV16512.1"/>
    <property type="molecule type" value="Genomic_DNA"/>
</dbReference>
<dbReference type="KEGG" id="aaeo:BJI67_04990"/>
<sequence>MDSTSNWLLFLSAALAINISPGPDLIYVLSRTVAEGRKVGFASLLGIWTGALVHVSAAALGLAALLAASGVAFAVVKYVGAAYLVYLGLRAWRAQAPVLDKEQKPDRRVTPWMAYHQGVAVDLLNPKAAIFFLAFLPQFVRPEAGHAPAQIMLLGVLVIAVAVVVESAAILLASRLTRTLRGNARVARWLQRLLGSVLVGLGVRLALIGHRSA</sequence>
<keyword evidence="3 6" id="KW-0812">Transmembrane</keyword>
<dbReference type="GO" id="GO:0005886">
    <property type="term" value="C:plasma membrane"/>
    <property type="evidence" value="ECO:0007669"/>
    <property type="project" value="UniProtKB-SubCell"/>
</dbReference>
<feature type="transmembrane region" description="Helical" evidence="6">
    <location>
        <begin position="71"/>
        <end position="92"/>
    </location>
</feature>
<dbReference type="AlphaFoldDB" id="A0A1D8K6B5"/>
<evidence type="ECO:0000256" key="2">
    <source>
        <dbReference type="ARBA" id="ARBA00022475"/>
    </source>
</evidence>
<keyword evidence="4 6" id="KW-1133">Transmembrane helix</keyword>
<dbReference type="Proteomes" id="UP000095342">
    <property type="component" value="Chromosome"/>
</dbReference>
<dbReference type="Pfam" id="PF01810">
    <property type="entry name" value="LysE"/>
    <property type="match status" value="1"/>
</dbReference>
<dbReference type="RefSeq" id="WP_070072104.1">
    <property type="nucleotide sequence ID" value="NZ_CP017448.1"/>
</dbReference>
<evidence type="ECO:0000256" key="6">
    <source>
        <dbReference type="SAM" id="Phobius"/>
    </source>
</evidence>
<feature type="transmembrane region" description="Helical" evidence="6">
    <location>
        <begin position="151"/>
        <end position="172"/>
    </location>
</feature>
<evidence type="ECO:0000256" key="1">
    <source>
        <dbReference type="ARBA" id="ARBA00004651"/>
    </source>
</evidence>
<evidence type="ECO:0000256" key="4">
    <source>
        <dbReference type="ARBA" id="ARBA00022989"/>
    </source>
</evidence>
<keyword evidence="8" id="KW-1185">Reference proteome</keyword>
<keyword evidence="5 6" id="KW-0472">Membrane</keyword>
<keyword evidence="2" id="KW-1003">Cell membrane</keyword>
<comment type="subcellular location">
    <subcellularLocation>
        <location evidence="1">Cell membrane</location>
        <topology evidence="1">Multi-pass membrane protein</topology>
    </subcellularLocation>
</comment>
<feature type="transmembrane region" description="Helical" evidence="6">
    <location>
        <begin position="6"/>
        <end position="29"/>
    </location>
</feature>
<protein>
    <submittedName>
        <fullName evidence="7">Lysine transporter LysE</fullName>
    </submittedName>
</protein>
<dbReference type="GO" id="GO:0015171">
    <property type="term" value="F:amino acid transmembrane transporter activity"/>
    <property type="evidence" value="ECO:0007669"/>
    <property type="project" value="TreeGrafter"/>
</dbReference>
<feature type="transmembrane region" description="Helical" evidence="6">
    <location>
        <begin position="41"/>
        <end position="65"/>
    </location>
</feature>
<accession>A0A1D8K6B5</accession>
<proteinExistence type="predicted"/>
<evidence type="ECO:0000256" key="3">
    <source>
        <dbReference type="ARBA" id="ARBA00022692"/>
    </source>
</evidence>
<organism evidence="7 8">
    <name type="scientific">Acidihalobacter aeolianus</name>
    <dbReference type="NCBI Taxonomy" id="2792603"/>
    <lineage>
        <taxon>Bacteria</taxon>
        <taxon>Pseudomonadati</taxon>
        <taxon>Pseudomonadota</taxon>
        <taxon>Gammaproteobacteria</taxon>
        <taxon>Chromatiales</taxon>
        <taxon>Ectothiorhodospiraceae</taxon>
        <taxon>Acidihalobacter</taxon>
    </lineage>
</organism>
<reference evidence="7 8" key="1">
    <citation type="submission" date="2016-09" db="EMBL/GenBank/DDBJ databases">
        <title>Acidihalobacter prosperus V6 (DSM14174).</title>
        <authorList>
            <person name="Khaleque H.N."/>
            <person name="Ramsay J.P."/>
            <person name="Murphy R.J.T."/>
            <person name="Kaksonen A.H."/>
            <person name="Boxall N.J."/>
            <person name="Watkin E.L.J."/>
        </authorList>
    </citation>
    <scope>NUCLEOTIDE SEQUENCE [LARGE SCALE GENOMIC DNA]</scope>
    <source>
        <strain evidence="7 8">V6</strain>
    </source>
</reference>
<evidence type="ECO:0000313" key="7">
    <source>
        <dbReference type="EMBL" id="AOV16512.1"/>
    </source>
</evidence>
<name>A0A1D8K6B5_9GAMM</name>
<evidence type="ECO:0000256" key="5">
    <source>
        <dbReference type="ARBA" id="ARBA00023136"/>
    </source>
</evidence>
<gene>
    <name evidence="7" type="ORF">BJI67_04990</name>
</gene>
<dbReference type="PANTHER" id="PTHR30086">
    <property type="entry name" value="ARGININE EXPORTER PROTEIN ARGO"/>
    <property type="match status" value="1"/>
</dbReference>
<dbReference type="PIRSF" id="PIRSF006324">
    <property type="entry name" value="LeuE"/>
    <property type="match status" value="1"/>
</dbReference>
<evidence type="ECO:0000313" key="8">
    <source>
        <dbReference type="Proteomes" id="UP000095342"/>
    </source>
</evidence>
<dbReference type="InterPro" id="IPR001123">
    <property type="entry name" value="LeuE-type"/>
</dbReference>
<dbReference type="PANTHER" id="PTHR30086:SF20">
    <property type="entry name" value="ARGININE EXPORTER PROTEIN ARGO-RELATED"/>
    <property type="match status" value="1"/>
</dbReference>